<dbReference type="GO" id="GO:0000139">
    <property type="term" value="C:Golgi membrane"/>
    <property type="evidence" value="ECO:0007669"/>
    <property type="project" value="UniProtKB-SubCell"/>
</dbReference>
<protein>
    <recommendedName>
        <fullName evidence="13">Hexosyltransferase</fullName>
        <ecNumber evidence="13">2.4.1.-</ecNumber>
    </recommendedName>
</protein>
<dbReference type="GO" id="GO:1990714">
    <property type="term" value="F:hydroxyproline O-galactosyltransferase activity"/>
    <property type="evidence" value="ECO:0007669"/>
    <property type="project" value="TreeGrafter"/>
</dbReference>
<dbReference type="PANTHER" id="PTHR11214:SF105">
    <property type="entry name" value="HEXOSYLTRANSFERASE"/>
    <property type="match status" value="1"/>
</dbReference>
<keyword evidence="12 13" id="KW-0464">Manganese</keyword>
<evidence type="ECO:0000256" key="3">
    <source>
        <dbReference type="ARBA" id="ARBA00004922"/>
    </source>
</evidence>
<keyword evidence="10 13" id="KW-0333">Golgi apparatus</keyword>
<dbReference type="AlphaFoldDB" id="A0A0E0RFQ9"/>
<evidence type="ECO:0000256" key="8">
    <source>
        <dbReference type="ARBA" id="ARBA00022968"/>
    </source>
</evidence>
<keyword evidence="7" id="KW-0812">Transmembrane</keyword>
<dbReference type="FunFam" id="2.60.120.200:FF:000199">
    <property type="entry name" value="Hydroxyproline O-galactosyltransferase GALT4"/>
    <property type="match status" value="1"/>
</dbReference>
<dbReference type="OMA" id="YFENWIL"/>
<comment type="cofactor">
    <cofactor evidence="1 13">
        <name>Mn(2+)</name>
        <dbReference type="ChEBI" id="CHEBI:29035"/>
    </cofactor>
</comment>
<keyword evidence="6" id="KW-0808">Transferase</keyword>
<evidence type="ECO:0000313" key="15">
    <source>
        <dbReference type="EnsemblPlants" id="ORUFI12G08700.3"/>
    </source>
</evidence>
<dbReference type="SMART" id="SM00908">
    <property type="entry name" value="Gal-bind_lectin"/>
    <property type="match status" value="1"/>
</dbReference>
<evidence type="ECO:0000256" key="10">
    <source>
        <dbReference type="ARBA" id="ARBA00023034"/>
    </source>
</evidence>
<evidence type="ECO:0000256" key="12">
    <source>
        <dbReference type="ARBA" id="ARBA00023211"/>
    </source>
</evidence>
<evidence type="ECO:0000256" key="6">
    <source>
        <dbReference type="ARBA" id="ARBA00022679"/>
    </source>
</evidence>
<evidence type="ECO:0000256" key="11">
    <source>
        <dbReference type="ARBA" id="ARBA00023136"/>
    </source>
</evidence>
<evidence type="ECO:0000313" key="16">
    <source>
        <dbReference type="Proteomes" id="UP000008022"/>
    </source>
</evidence>
<dbReference type="SUPFAM" id="SSF49899">
    <property type="entry name" value="Concanavalin A-like lectins/glucanases"/>
    <property type="match status" value="1"/>
</dbReference>
<keyword evidence="9" id="KW-1133">Transmembrane helix</keyword>
<comment type="subcellular location">
    <subcellularLocation>
        <location evidence="2 13">Golgi apparatus membrane</location>
        <topology evidence="2 13">Single-pass type II membrane protein</topology>
    </subcellularLocation>
</comment>
<dbReference type="PANTHER" id="PTHR11214">
    <property type="entry name" value="BETA-1,3-N-ACETYLGLUCOSAMINYLTRANSFERASE"/>
    <property type="match status" value="1"/>
</dbReference>
<dbReference type="STRING" id="4529.A0A0E0RFQ9"/>
<evidence type="ECO:0000256" key="4">
    <source>
        <dbReference type="ARBA" id="ARBA00008661"/>
    </source>
</evidence>
<dbReference type="GO" id="GO:1901137">
    <property type="term" value="P:carbohydrate derivative biosynthetic process"/>
    <property type="evidence" value="ECO:0007669"/>
    <property type="project" value="UniProtKB-ARBA"/>
</dbReference>
<dbReference type="Gramene" id="ORUFI12G08700.3">
    <property type="protein sequence ID" value="ORUFI12G08700.3"/>
    <property type="gene ID" value="ORUFI12G08700"/>
</dbReference>
<dbReference type="Gene3D" id="2.60.120.200">
    <property type="match status" value="1"/>
</dbReference>
<dbReference type="EC" id="2.4.1.-" evidence="13"/>
<evidence type="ECO:0000256" key="2">
    <source>
        <dbReference type="ARBA" id="ARBA00004323"/>
    </source>
</evidence>
<evidence type="ECO:0000256" key="5">
    <source>
        <dbReference type="ARBA" id="ARBA00022676"/>
    </source>
</evidence>
<dbReference type="Pfam" id="PF01762">
    <property type="entry name" value="Galactosyl_T"/>
    <property type="match status" value="1"/>
</dbReference>
<evidence type="ECO:0000259" key="14">
    <source>
        <dbReference type="PROSITE" id="PS51304"/>
    </source>
</evidence>
<dbReference type="Proteomes" id="UP000008022">
    <property type="component" value="Unassembled WGS sequence"/>
</dbReference>
<sequence length="447" mass="49705">MVSGLDLGLLNTSRAGPLRCPIAGAVETGARVFAELDDLDTAAFESPSAEEEEAAKCPQSVMRSADEFHGRGRVVELSCGLTLGSHITVVATPRRAHAEGDPKIAVLSKGEQPIMVSQFMMELRGLKTVDGEDPPHILHFNPRLRGDWSSRPVIEQNTCYRMQWGAPLRCEGWKSHSDEETGWGPLQFQFDYFENWILDADGRSKESTTTWLNRLIGQKEMNFDWPYPFVEGRLFVLTISAGLEGGFVLEDATGLSLSGDLDVQSGPYPLHTQALPQSYLDMSTVWQSSPLPNEPVDIFIGILSSGNHFAERMGVRKTWMSAVRNSPKCQQGTKVAEALYIGNINFHHRSLRHGKWAVTYEEWPEEVYPPYANGPGYVISSDIAGAIVSEFRDRKLRSDRRRAAFVQVTSSVVAPRRQFDACRDWHLPDADDNGCVPARDPSLILGK</sequence>
<evidence type="ECO:0000256" key="1">
    <source>
        <dbReference type="ARBA" id="ARBA00001936"/>
    </source>
</evidence>
<comment type="similarity">
    <text evidence="4 13">Belongs to the glycosyltransferase 31 family.</text>
</comment>
<keyword evidence="16" id="KW-1185">Reference proteome</keyword>
<proteinExistence type="inferred from homology"/>
<keyword evidence="8" id="KW-0735">Signal-anchor</keyword>
<dbReference type="EnsemblPlants" id="ORUFI12G08700.3">
    <property type="protein sequence ID" value="ORUFI12G08700.3"/>
    <property type="gene ID" value="ORUFI12G08700"/>
</dbReference>
<feature type="domain" description="Galectin" evidence="14">
    <location>
        <begin position="73"/>
        <end position="301"/>
    </location>
</feature>
<evidence type="ECO:0000256" key="13">
    <source>
        <dbReference type="RuleBase" id="RU363063"/>
    </source>
</evidence>
<organism evidence="15 16">
    <name type="scientific">Oryza rufipogon</name>
    <name type="common">Brownbeard rice</name>
    <name type="synonym">Asian wild rice</name>
    <dbReference type="NCBI Taxonomy" id="4529"/>
    <lineage>
        <taxon>Eukaryota</taxon>
        <taxon>Viridiplantae</taxon>
        <taxon>Streptophyta</taxon>
        <taxon>Embryophyta</taxon>
        <taxon>Tracheophyta</taxon>
        <taxon>Spermatophyta</taxon>
        <taxon>Magnoliopsida</taxon>
        <taxon>Liliopsida</taxon>
        <taxon>Poales</taxon>
        <taxon>Poaceae</taxon>
        <taxon>BOP clade</taxon>
        <taxon>Oryzoideae</taxon>
        <taxon>Oryzeae</taxon>
        <taxon>Oryzinae</taxon>
        <taxon>Oryza</taxon>
    </lineage>
</organism>
<name>A0A0E0RFQ9_ORYRU</name>
<evidence type="ECO:0000256" key="9">
    <source>
        <dbReference type="ARBA" id="ARBA00022989"/>
    </source>
</evidence>
<comment type="pathway">
    <text evidence="3">Protein modification; protein glycosylation.</text>
</comment>
<reference evidence="16" key="1">
    <citation type="submission" date="2013-06" db="EMBL/GenBank/DDBJ databases">
        <authorList>
            <person name="Zhao Q."/>
        </authorList>
    </citation>
    <scope>NUCLEOTIDE SEQUENCE</scope>
    <source>
        <strain evidence="16">cv. W1943</strain>
    </source>
</reference>
<accession>A0A0E0RFQ9</accession>
<evidence type="ECO:0000256" key="7">
    <source>
        <dbReference type="ARBA" id="ARBA00022692"/>
    </source>
</evidence>
<dbReference type="PROSITE" id="PS51304">
    <property type="entry name" value="GALECTIN"/>
    <property type="match status" value="1"/>
</dbReference>
<keyword evidence="11" id="KW-0472">Membrane</keyword>
<dbReference type="GO" id="GO:0030246">
    <property type="term" value="F:carbohydrate binding"/>
    <property type="evidence" value="ECO:0007669"/>
    <property type="project" value="InterPro"/>
</dbReference>
<dbReference type="eggNOG" id="KOG2287">
    <property type="taxonomic scope" value="Eukaryota"/>
</dbReference>
<dbReference type="UniPathway" id="UPA00378"/>
<dbReference type="Pfam" id="PF00337">
    <property type="entry name" value="Gal-bind_lectin"/>
    <property type="match status" value="1"/>
</dbReference>
<dbReference type="InterPro" id="IPR001079">
    <property type="entry name" value="Galectin_CRD"/>
</dbReference>
<dbReference type="InterPro" id="IPR002659">
    <property type="entry name" value="Glyco_trans_31"/>
</dbReference>
<keyword evidence="5 13" id="KW-0328">Glycosyltransferase</keyword>
<reference evidence="15" key="2">
    <citation type="submission" date="2015-06" db="UniProtKB">
        <authorList>
            <consortium name="EnsemblPlants"/>
        </authorList>
    </citation>
    <scope>IDENTIFICATION</scope>
</reference>
<dbReference type="InterPro" id="IPR013320">
    <property type="entry name" value="ConA-like_dom_sf"/>
</dbReference>